<gene>
    <name evidence="1" type="ORF">BHM03_00003288</name>
</gene>
<dbReference type="EMBL" id="KV875487">
    <property type="protein sequence ID" value="RZR71073.1"/>
    <property type="molecule type" value="Genomic_DNA"/>
</dbReference>
<organism evidence="1">
    <name type="scientific">Ensete ventricosum</name>
    <name type="common">Abyssinian banana</name>
    <name type="synonym">Musa ensete</name>
    <dbReference type="NCBI Taxonomy" id="4639"/>
    <lineage>
        <taxon>Eukaryota</taxon>
        <taxon>Viridiplantae</taxon>
        <taxon>Streptophyta</taxon>
        <taxon>Embryophyta</taxon>
        <taxon>Tracheophyta</taxon>
        <taxon>Spermatophyta</taxon>
        <taxon>Magnoliopsida</taxon>
        <taxon>Liliopsida</taxon>
        <taxon>Zingiberales</taxon>
        <taxon>Musaceae</taxon>
        <taxon>Ensete</taxon>
    </lineage>
</organism>
<accession>A0A444GAG7</accession>
<evidence type="ECO:0000313" key="1">
    <source>
        <dbReference type="EMBL" id="RZR71073.1"/>
    </source>
</evidence>
<dbReference type="AlphaFoldDB" id="A0A444GAG7"/>
<sequence length="177" mass="20293">MKNPWNDMIPLLPLQEFMLLTSVQGKLRASALCFIFYVDSLHATWIIHQVLHKLLRSSICIELMVALTPTIPRVSPPDHHFLRLLRIAEQLVHRPHTSPCMSIEFFELAIPLTSVSFAQLFQSLRNTSHFARFHLLLSAPLALSMCYVFFLACLSSWCLSRRGLAIPLNANHRCLFL</sequence>
<proteinExistence type="predicted"/>
<dbReference type="Proteomes" id="UP000290560">
    <property type="component" value="Unassembled WGS sequence"/>
</dbReference>
<reference evidence="1" key="1">
    <citation type="journal article" date="2018" name="Data Brief">
        <title>Genome sequence data from 17 accessions of Ensete ventricosum, a staple food crop for millions in Ethiopia.</title>
        <authorList>
            <person name="Yemataw Z."/>
            <person name="Muzemil S."/>
            <person name="Ambachew D."/>
            <person name="Tripathi L."/>
            <person name="Tesfaye K."/>
            <person name="Chala A."/>
            <person name="Farbos A."/>
            <person name="O'Neill P."/>
            <person name="Moore K."/>
            <person name="Grant M."/>
            <person name="Studholme D.J."/>
        </authorList>
    </citation>
    <scope>NUCLEOTIDE SEQUENCE [LARGE SCALE GENOMIC DNA]</scope>
    <source>
        <tissue evidence="1">Leaf</tissue>
    </source>
</reference>
<name>A0A444GAG7_ENSVE</name>
<protein>
    <submittedName>
        <fullName evidence="1">Uncharacterized protein</fullName>
    </submittedName>
</protein>